<dbReference type="Pfam" id="PF01179">
    <property type="entry name" value="Cu_amine_oxid"/>
    <property type="match status" value="1"/>
</dbReference>
<comment type="subunit">
    <text evidence="2">Homodimer.</text>
</comment>
<keyword evidence="3" id="KW-0801">TPQ</keyword>
<organism evidence="5 6">
    <name type="scientific">Tribonema minus</name>
    <dbReference type="NCBI Taxonomy" id="303371"/>
    <lineage>
        <taxon>Eukaryota</taxon>
        <taxon>Sar</taxon>
        <taxon>Stramenopiles</taxon>
        <taxon>Ochrophyta</taxon>
        <taxon>PX clade</taxon>
        <taxon>Xanthophyceae</taxon>
        <taxon>Tribonematales</taxon>
        <taxon>Tribonemataceae</taxon>
        <taxon>Tribonema</taxon>
    </lineage>
</organism>
<evidence type="ECO:0000256" key="3">
    <source>
        <dbReference type="RuleBase" id="RU000672"/>
    </source>
</evidence>
<proteinExistence type="inferred from homology"/>
<keyword evidence="3" id="KW-0186">Copper</keyword>
<reference evidence="5" key="1">
    <citation type="submission" date="2021-02" db="EMBL/GenBank/DDBJ databases">
        <title>First Annotated Genome of the Yellow-green Alga Tribonema minus.</title>
        <authorList>
            <person name="Mahan K.M."/>
        </authorList>
    </citation>
    <scope>NUCLEOTIDE SEQUENCE</scope>
    <source>
        <strain evidence="5">UTEX B ZZ1240</strain>
    </source>
</reference>
<dbReference type="InterPro" id="IPR036460">
    <property type="entry name" value="Cu_amine_oxidase_C_sf"/>
</dbReference>
<dbReference type="GO" id="GO:0008131">
    <property type="term" value="F:primary methylamine oxidase activity"/>
    <property type="evidence" value="ECO:0007669"/>
    <property type="project" value="InterPro"/>
</dbReference>
<comment type="caution">
    <text evidence="5">The sequence shown here is derived from an EMBL/GenBank/DDBJ whole genome shotgun (WGS) entry which is preliminary data.</text>
</comment>
<dbReference type="EC" id="1.4.3.-" evidence="3"/>
<keyword evidence="3" id="KW-0479">Metal-binding</keyword>
<dbReference type="AlphaFoldDB" id="A0A836CFZ3"/>
<dbReference type="GO" id="GO:0005507">
    <property type="term" value="F:copper ion binding"/>
    <property type="evidence" value="ECO:0007669"/>
    <property type="project" value="InterPro"/>
</dbReference>
<evidence type="ECO:0000256" key="2">
    <source>
        <dbReference type="ARBA" id="ARBA00011738"/>
    </source>
</evidence>
<keyword evidence="3" id="KW-0560">Oxidoreductase</keyword>
<feature type="non-terminal residue" evidence="5">
    <location>
        <position position="281"/>
    </location>
</feature>
<dbReference type="InterPro" id="IPR015798">
    <property type="entry name" value="Cu_amine_oxidase_C"/>
</dbReference>
<keyword evidence="6" id="KW-1185">Reference proteome</keyword>
<name>A0A836CFZ3_9STRA</name>
<protein>
    <recommendedName>
        <fullName evidence="3">Amine oxidase</fullName>
        <ecNumber evidence="3">1.4.3.-</ecNumber>
    </recommendedName>
</protein>
<gene>
    <name evidence="5" type="ORF">JKP88DRAFT_315194</name>
</gene>
<accession>A0A836CFZ3</accession>
<dbReference type="OrthoDB" id="5379943at2759"/>
<comment type="PTM">
    <text evidence="3">Topaquinone (TPQ) is generated by copper-dependent autoxidation of a specific tyrosyl residue.</text>
</comment>
<comment type="cofactor">
    <cofactor evidence="3">
        <name>Cu cation</name>
        <dbReference type="ChEBI" id="CHEBI:23378"/>
    </cofactor>
    <text evidence="3">Contains 1 topaquinone per subunit.</text>
</comment>
<dbReference type="GO" id="GO:0009308">
    <property type="term" value="P:amine metabolic process"/>
    <property type="evidence" value="ECO:0007669"/>
    <property type="project" value="UniProtKB-UniRule"/>
</dbReference>
<dbReference type="GO" id="GO:0048038">
    <property type="term" value="F:quinone binding"/>
    <property type="evidence" value="ECO:0007669"/>
    <property type="project" value="InterPro"/>
</dbReference>
<dbReference type="Gene3D" id="2.70.98.20">
    <property type="entry name" value="Copper amine oxidase, catalytic domain"/>
    <property type="match status" value="1"/>
</dbReference>
<evidence type="ECO:0000259" key="4">
    <source>
        <dbReference type="Pfam" id="PF01179"/>
    </source>
</evidence>
<dbReference type="PANTHER" id="PTHR10638">
    <property type="entry name" value="COPPER AMINE OXIDASE"/>
    <property type="match status" value="1"/>
</dbReference>
<comment type="cofactor">
    <cofactor evidence="1">
        <name>Cu cation</name>
        <dbReference type="ChEBI" id="CHEBI:23378"/>
    </cofactor>
</comment>
<dbReference type="InterPro" id="IPR000269">
    <property type="entry name" value="Cu_amine_oxidase"/>
</dbReference>
<comment type="similarity">
    <text evidence="3">Belongs to the copper/topaquinone oxidase family.</text>
</comment>
<dbReference type="SUPFAM" id="SSF49998">
    <property type="entry name" value="Amine oxidase catalytic domain"/>
    <property type="match status" value="1"/>
</dbReference>
<evidence type="ECO:0000313" key="6">
    <source>
        <dbReference type="Proteomes" id="UP000664859"/>
    </source>
</evidence>
<dbReference type="PANTHER" id="PTHR10638:SF86">
    <property type="entry name" value="COPPER AMINE OXIDASE 1-RELATED"/>
    <property type="match status" value="1"/>
</dbReference>
<feature type="domain" description="Copper amine oxidase catalytic" evidence="4">
    <location>
        <begin position="44"/>
        <end position="247"/>
    </location>
</feature>
<evidence type="ECO:0000256" key="1">
    <source>
        <dbReference type="ARBA" id="ARBA00001935"/>
    </source>
</evidence>
<dbReference type="EMBL" id="JAFCMP010000168">
    <property type="protein sequence ID" value="KAG5184437.1"/>
    <property type="molecule type" value="Genomic_DNA"/>
</dbReference>
<evidence type="ECO:0000313" key="5">
    <source>
        <dbReference type="EMBL" id="KAG5184437.1"/>
    </source>
</evidence>
<sequence length="281" mass="29547">LRTVSTLSTTGTCSHNAGSYSSILSVVTNSATCRLLARICSLLQVAHGVNAQYHQHLFSVRLDFAVDDPDGGKGLVDIEALPESEDNPASNAFVTRETPLVTEKQAQSLLDPLKGRYFKVSNPASLHPVTGKPVAWKLMVPPCQLLLAGPRSALATKAAFATKHVWVTPHSDAERWPAGDYTIQAQGGEGLPKWTAADRDCGAGADPVIWLTLGATHAPRVEDFPVMPCEVVSFQLKPFCFFAGNPGVDLPAAPNAASTLANASAAAVENGHATNGCCGGH</sequence>
<dbReference type="Proteomes" id="UP000664859">
    <property type="component" value="Unassembled WGS sequence"/>
</dbReference>